<evidence type="ECO:0000256" key="1">
    <source>
        <dbReference type="SAM" id="MobiDB-lite"/>
    </source>
</evidence>
<accession>A0A2Z7C0T0</accession>
<organism evidence="3 4">
    <name type="scientific">Dorcoceras hygrometricum</name>
    <dbReference type="NCBI Taxonomy" id="472368"/>
    <lineage>
        <taxon>Eukaryota</taxon>
        <taxon>Viridiplantae</taxon>
        <taxon>Streptophyta</taxon>
        <taxon>Embryophyta</taxon>
        <taxon>Tracheophyta</taxon>
        <taxon>Spermatophyta</taxon>
        <taxon>Magnoliopsida</taxon>
        <taxon>eudicotyledons</taxon>
        <taxon>Gunneridae</taxon>
        <taxon>Pentapetalae</taxon>
        <taxon>asterids</taxon>
        <taxon>lamiids</taxon>
        <taxon>Lamiales</taxon>
        <taxon>Gesneriaceae</taxon>
        <taxon>Didymocarpoideae</taxon>
        <taxon>Trichosporeae</taxon>
        <taxon>Loxocarpinae</taxon>
        <taxon>Dorcoceras</taxon>
    </lineage>
</organism>
<dbReference type="AlphaFoldDB" id="A0A2Z7C0T0"/>
<feature type="region of interest" description="Disordered" evidence="1">
    <location>
        <begin position="295"/>
        <end position="347"/>
    </location>
</feature>
<gene>
    <name evidence="3" type="ORF">F511_23823</name>
</gene>
<feature type="compositionally biased region" description="Basic and acidic residues" evidence="1">
    <location>
        <begin position="295"/>
        <end position="314"/>
    </location>
</feature>
<evidence type="ECO:0000313" key="3">
    <source>
        <dbReference type="EMBL" id="KZV40486.1"/>
    </source>
</evidence>
<sequence length="347" mass="38430">MHCSSAGSCLLLKSSRCTVHQQMYFCQISAVAIFVSKVLFIAAGISLATGTVHRIWISIPCGCLLCQRHRFIPIPCDWSHVLLAEPLGSLAFKMVQVRQLENEQKVKLKVSCWVPVGSTYNTCGYIVVIDSILDTETIPTGIFDSIQHGQSAEGFVDFFIHKILDSSNYSNPSSFSSSLTSSSYSSSDSRMHFTDDIPQIHMPTVAYPSTDFIEATAQLRASIDQIHLEQVQTKERVEEFKSKLSQKIIKLELAFAQATSWQDLVYRAQINDIQEGLNTLRAQLSEIIAYINRGRDDKRGEESSRGPQPEDRRRPSGGGSGGSRSEPSKRGSGSHRGRGSRSSGFSR</sequence>
<keyword evidence="2" id="KW-0472">Membrane</keyword>
<keyword evidence="2" id="KW-0812">Transmembrane</keyword>
<keyword evidence="4" id="KW-1185">Reference proteome</keyword>
<reference evidence="3 4" key="1">
    <citation type="journal article" date="2015" name="Proc. Natl. Acad. Sci. U.S.A.">
        <title>The resurrection genome of Boea hygrometrica: A blueprint for survival of dehydration.</title>
        <authorList>
            <person name="Xiao L."/>
            <person name="Yang G."/>
            <person name="Zhang L."/>
            <person name="Yang X."/>
            <person name="Zhao S."/>
            <person name="Ji Z."/>
            <person name="Zhou Q."/>
            <person name="Hu M."/>
            <person name="Wang Y."/>
            <person name="Chen M."/>
            <person name="Xu Y."/>
            <person name="Jin H."/>
            <person name="Xiao X."/>
            <person name="Hu G."/>
            <person name="Bao F."/>
            <person name="Hu Y."/>
            <person name="Wan P."/>
            <person name="Li L."/>
            <person name="Deng X."/>
            <person name="Kuang T."/>
            <person name="Xiang C."/>
            <person name="Zhu J.K."/>
            <person name="Oliver M.J."/>
            <person name="He Y."/>
        </authorList>
    </citation>
    <scope>NUCLEOTIDE SEQUENCE [LARGE SCALE GENOMIC DNA]</scope>
    <source>
        <strain evidence="4">cv. XS01</strain>
    </source>
</reference>
<evidence type="ECO:0000313" key="4">
    <source>
        <dbReference type="Proteomes" id="UP000250235"/>
    </source>
</evidence>
<name>A0A2Z7C0T0_9LAMI</name>
<proteinExistence type="predicted"/>
<dbReference type="EMBL" id="KQ999963">
    <property type="protein sequence ID" value="KZV40486.1"/>
    <property type="molecule type" value="Genomic_DNA"/>
</dbReference>
<dbReference type="Proteomes" id="UP000250235">
    <property type="component" value="Unassembled WGS sequence"/>
</dbReference>
<feature type="transmembrane region" description="Helical" evidence="2">
    <location>
        <begin position="27"/>
        <end position="48"/>
    </location>
</feature>
<protein>
    <submittedName>
        <fullName evidence="3">Uncharacterized protein</fullName>
    </submittedName>
</protein>
<keyword evidence="2" id="KW-1133">Transmembrane helix</keyword>
<evidence type="ECO:0000256" key="2">
    <source>
        <dbReference type="SAM" id="Phobius"/>
    </source>
</evidence>